<proteinExistence type="predicted"/>
<dbReference type="AlphaFoldDB" id="A0A9N9PV99"/>
<organism evidence="1 2">
    <name type="scientific">Hymenoscyphus fraxineus</name>
    <dbReference type="NCBI Taxonomy" id="746836"/>
    <lineage>
        <taxon>Eukaryota</taxon>
        <taxon>Fungi</taxon>
        <taxon>Dikarya</taxon>
        <taxon>Ascomycota</taxon>
        <taxon>Pezizomycotina</taxon>
        <taxon>Leotiomycetes</taxon>
        <taxon>Helotiales</taxon>
        <taxon>Helotiaceae</taxon>
        <taxon>Hymenoscyphus</taxon>
    </lineage>
</organism>
<gene>
    <name evidence="1" type="ORF">HYFRA_00012532</name>
</gene>
<reference evidence="1" key="1">
    <citation type="submission" date="2021-07" db="EMBL/GenBank/DDBJ databases">
        <authorList>
            <person name="Durling M."/>
        </authorList>
    </citation>
    <scope>NUCLEOTIDE SEQUENCE</scope>
</reference>
<sequence length="119" mass="12835">MIIALGFGVFDWSSLKIAIRGGGGSSLAEVASTGFGKSGSMDPSDSHSTLELGLRLVLGCVDNGFHNGDIWKLHNMAMPLFTWKCRRPEDMAKVACVDSFDLAYASWTLGSKSRSWTCV</sequence>
<protein>
    <submittedName>
        <fullName evidence="1">Uncharacterized protein</fullName>
    </submittedName>
</protein>
<dbReference type="Proteomes" id="UP000696280">
    <property type="component" value="Unassembled WGS sequence"/>
</dbReference>
<dbReference type="OrthoDB" id="434972at2759"/>
<keyword evidence="2" id="KW-1185">Reference proteome</keyword>
<name>A0A9N9PV99_9HELO</name>
<evidence type="ECO:0000313" key="2">
    <source>
        <dbReference type="Proteomes" id="UP000696280"/>
    </source>
</evidence>
<comment type="caution">
    <text evidence="1">The sequence shown here is derived from an EMBL/GenBank/DDBJ whole genome shotgun (WGS) entry which is preliminary data.</text>
</comment>
<evidence type="ECO:0000313" key="1">
    <source>
        <dbReference type="EMBL" id="CAG8957050.1"/>
    </source>
</evidence>
<dbReference type="EMBL" id="CAJVRL010000076">
    <property type="protein sequence ID" value="CAG8957050.1"/>
    <property type="molecule type" value="Genomic_DNA"/>
</dbReference>
<accession>A0A9N9PV99</accession>